<comment type="caution">
    <text evidence="2">The sequence shown here is derived from an EMBL/GenBank/DDBJ whole genome shotgun (WGS) entry which is preliminary data.</text>
</comment>
<dbReference type="AlphaFoldDB" id="A0A920BT68"/>
<dbReference type="Proteomes" id="UP000682111">
    <property type="component" value="Unassembled WGS sequence"/>
</dbReference>
<dbReference type="OrthoDB" id="2454818at2"/>
<reference evidence="2" key="1">
    <citation type="submission" date="2021-03" db="EMBL/GenBank/DDBJ databases">
        <title>Antimicrobial resistance genes in bacteria isolated from Japanese honey, and their potential for conferring macrolide and lincosamide resistance in the American foulbrood pathogen Paenibacillus larvae.</title>
        <authorList>
            <person name="Okamoto M."/>
            <person name="Kumagai M."/>
            <person name="Kanamori H."/>
            <person name="Takamatsu D."/>
        </authorList>
    </citation>
    <scope>NUCLEOTIDE SEQUENCE</scope>
    <source>
        <strain evidence="2">J27TS8</strain>
    </source>
</reference>
<gene>
    <name evidence="2" type="ORF">J27TS8_13340</name>
</gene>
<keyword evidence="3" id="KW-1185">Reference proteome</keyword>
<protein>
    <submittedName>
        <fullName evidence="2">Uncharacterized protein</fullName>
    </submittedName>
</protein>
<sequence length="77" mass="8673">MTTYMLVLTIIAVAIVLFALGYTLAVTKTQKRLKGELDTSIPGKVQEGIYQRNPVFITFFAFAVLVLLLIIFTAIYW</sequence>
<feature type="transmembrane region" description="Helical" evidence="1">
    <location>
        <begin position="55"/>
        <end position="76"/>
    </location>
</feature>
<evidence type="ECO:0000256" key="1">
    <source>
        <dbReference type="SAM" id="Phobius"/>
    </source>
</evidence>
<evidence type="ECO:0000313" key="2">
    <source>
        <dbReference type="EMBL" id="GIN61341.1"/>
    </source>
</evidence>
<keyword evidence="1" id="KW-0472">Membrane</keyword>
<keyword evidence="1" id="KW-0812">Transmembrane</keyword>
<accession>A0A920BT68</accession>
<proteinExistence type="predicted"/>
<evidence type="ECO:0000313" key="3">
    <source>
        <dbReference type="Proteomes" id="UP000682111"/>
    </source>
</evidence>
<feature type="transmembrane region" description="Helical" evidence="1">
    <location>
        <begin position="6"/>
        <end position="25"/>
    </location>
</feature>
<dbReference type="EMBL" id="BORC01000002">
    <property type="protein sequence ID" value="GIN61341.1"/>
    <property type="molecule type" value="Genomic_DNA"/>
</dbReference>
<keyword evidence="1" id="KW-1133">Transmembrane helix</keyword>
<organism evidence="2 3">
    <name type="scientific">Robertmurraya siralis</name>
    <dbReference type="NCBI Taxonomy" id="77777"/>
    <lineage>
        <taxon>Bacteria</taxon>
        <taxon>Bacillati</taxon>
        <taxon>Bacillota</taxon>
        <taxon>Bacilli</taxon>
        <taxon>Bacillales</taxon>
        <taxon>Bacillaceae</taxon>
        <taxon>Robertmurraya</taxon>
    </lineage>
</organism>
<name>A0A920BT68_9BACI</name>